<sequence length="222" mass="23283">MKRTQNINLATFRKSWRSYRITPVALAISAVFMLSACEKTDETVSLYQNADDCSKANPSNSAQCAAAYDAAKKEAEKTAPKYASREECVAEFGEGQCTQTPAQAGMAAQPQQSGSFWMPLMAGYMMGRMMGGGAGFAQQPLFTSKNAASPANGKFVDATGKSYGPATAGGRTMNVPKTAMAPKPPVTNTITRGGFGESVAKQSSMQRSATAAPRSAGRSMGG</sequence>
<dbReference type="Proteomes" id="UP000317663">
    <property type="component" value="Unassembled WGS sequence"/>
</dbReference>
<dbReference type="RefSeq" id="WP_140473142.1">
    <property type="nucleotide sequence ID" value="NZ_RCZD01000006.1"/>
</dbReference>
<organism evidence="3 4">
    <name type="scientific">Ewingella americana</name>
    <dbReference type="NCBI Taxonomy" id="41202"/>
    <lineage>
        <taxon>Bacteria</taxon>
        <taxon>Pseudomonadati</taxon>
        <taxon>Pseudomonadota</taxon>
        <taxon>Gammaproteobacteria</taxon>
        <taxon>Enterobacterales</taxon>
        <taxon>Yersiniaceae</taxon>
        <taxon>Ewingella</taxon>
    </lineage>
</organism>
<keyword evidence="4" id="KW-1185">Reference proteome</keyword>
<comment type="similarity">
    <text evidence="1">Belongs to the UPF0441 family.</text>
</comment>
<dbReference type="HAMAP" id="MF_01188">
    <property type="entry name" value="UPF0441"/>
    <property type="match status" value="1"/>
</dbReference>
<proteinExistence type="inferred from homology"/>
<name>A0A502GGQ4_9GAMM</name>
<feature type="region of interest" description="Disordered" evidence="2">
    <location>
        <begin position="167"/>
        <end position="222"/>
    </location>
</feature>
<evidence type="ECO:0000256" key="1">
    <source>
        <dbReference type="HAMAP-Rule" id="MF_01188"/>
    </source>
</evidence>
<dbReference type="InterPro" id="IPR009576">
    <property type="entry name" value="Biofilm_formation_YgiB"/>
</dbReference>
<evidence type="ECO:0000313" key="4">
    <source>
        <dbReference type="Proteomes" id="UP000317663"/>
    </source>
</evidence>
<dbReference type="OrthoDB" id="5903948at2"/>
<accession>A0A502GGQ4</accession>
<gene>
    <name evidence="3" type="ORF">EAH77_12545</name>
</gene>
<evidence type="ECO:0000313" key="3">
    <source>
        <dbReference type="EMBL" id="TPG61467.1"/>
    </source>
</evidence>
<protein>
    <recommendedName>
        <fullName evidence="1">UPF0441 protein EAH77_12545</fullName>
    </recommendedName>
</protein>
<comment type="caution">
    <text evidence="3">The sequence shown here is derived from an EMBL/GenBank/DDBJ whole genome shotgun (WGS) entry which is preliminary data.</text>
</comment>
<dbReference type="EMBL" id="RCZD01000006">
    <property type="protein sequence ID" value="TPG61467.1"/>
    <property type="molecule type" value="Genomic_DNA"/>
</dbReference>
<reference evidence="3 4" key="1">
    <citation type="journal article" date="2019" name="Environ. Microbiol.">
        <title>Species interactions and distinct microbial communities in high Arctic permafrost affected cryosols are associated with the CH4 and CO2 gas fluxes.</title>
        <authorList>
            <person name="Altshuler I."/>
            <person name="Hamel J."/>
            <person name="Turney S."/>
            <person name="Magnuson E."/>
            <person name="Levesque R."/>
            <person name="Greer C."/>
            <person name="Whyte L.G."/>
        </authorList>
    </citation>
    <scope>NUCLEOTIDE SEQUENCE [LARGE SCALE GENOMIC DNA]</scope>
    <source>
        <strain evidence="3 4">E4</strain>
    </source>
</reference>
<dbReference type="NCBIfam" id="NF008655">
    <property type="entry name" value="PRK11653.1"/>
    <property type="match status" value="1"/>
</dbReference>
<evidence type="ECO:0000256" key="2">
    <source>
        <dbReference type="SAM" id="MobiDB-lite"/>
    </source>
</evidence>
<feature type="compositionally biased region" description="Polar residues" evidence="2">
    <location>
        <begin position="200"/>
        <end position="209"/>
    </location>
</feature>
<dbReference type="Pfam" id="PF06693">
    <property type="entry name" value="DUF1190"/>
    <property type="match status" value="1"/>
</dbReference>
<dbReference type="AlphaFoldDB" id="A0A502GGQ4"/>